<comment type="caution">
    <text evidence="2">The sequence shown here is derived from an EMBL/GenBank/DDBJ whole genome shotgun (WGS) entry which is preliminary data.</text>
</comment>
<protein>
    <submittedName>
        <fullName evidence="2">Uncharacterized protein</fullName>
    </submittedName>
</protein>
<feature type="region of interest" description="Disordered" evidence="1">
    <location>
        <begin position="1"/>
        <end position="20"/>
    </location>
</feature>
<sequence length="123" mass="13300">MPRPVRRGQSSVENGGGGATAQRRWQMVAVGLEGQIQWDPHGVGLLTMRLGLLSFGWQLKHVVGGMGSPGCGSGPHLISIQRHGEALMVEASRSLPEVVLPLFDGPTNPRAETYCMLRPFESR</sequence>
<dbReference type="Proteomes" id="UP000233551">
    <property type="component" value="Unassembled WGS sequence"/>
</dbReference>
<dbReference type="EMBL" id="PGOL01000467">
    <property type="protein sequence ID" value="PKI70193.1"/>
    <property type="molecule type" value="Genomic_DNA"/>
</dbReference>
<name>A0A2I0KPH1_PUNGR</name>
<dbReference type="AlphaFoldDB" id="A0A2I0KPH1"/>
<accession>A0A2I0KPH1</accession>
<reference evidence="2 3" key="1">
    <citation type="submission" date="2017-11" db="EMBL/GenBank/DDBJ databases">
        <title>De-novo sequencing of pomegranate (Punica granatum L.) genome.</title>
        <authorList>
            <person name="Akparov Z."/>
            <person name="Amiraslanov A."/>
            <person name="Hajiyeva S."/>
            <person name="Abbasov M."/>
            <person name="Kaur K."/>
            <person name="Hamwieh A."/>
            <person name="Solovyev V."/>
            <person name="Salamov A."/>
            <person name="Braich B."/>
            <person name="Kosarev P."/>
            <person name="Mahmoud A."/>
            <person name="Hajiyev E."/>
            <person name="Babayeva S."/>
            <person name="Izzatullayeva V."/>
            <person name="Mammadov A."/>
            <person name="Mammadov A."/>
            <person name="Sharifova S."/>
            <person name="Ojaghi J."/>
            <person name="Eynullazada K."/>
            <person name="Bayramov B."/>
            <person name="Abdulazimova A."/>
            <person name="Shahmuradov I."/>
        </authorList>
    </citation>
    <scope>NUCLEOTIDE SEQUENCE [LARGE SCALE GENOMIC DNA]</scope>
    <source>
        <strain evidence="3">cv. AG2017</strain>
        <tissue evidence="2">Leaf</tissue>
    </source>
</reference>
<evidence type="ECO:0000313" key="3">
    <source>
        <dbReference type="Proteomes" id="UP000233551"/>
    </source>
</evidence>
<proteinExistence type="predicted"/>
<evidence type="ECO:0000313" key="2">
    <source>
        <dbReference type="EMBL" id="PKI70193.1"/>
    </source>
</evidence>
<organism evidence="2 3">
    <name type="scientific">Punica granatum</name>
    <name type="common">Pomegranate</name>
    <dbReference type="NCBI Taxonomy" id="22663"/>
    <lineage>
        <taxon>Eukaryota</taxon>
        <taxon>Viridiplantae</taxon>
        <taxon>Streptophyta</taxon>
        <taxon>Embryophyta</taxon>
        <taxon>Tracheophyta</taxon>
        <taxon>Spermatophyta</taxon>
        <taxon>Magnoliopsida</taxon>
        <taxon>eudicotyledons</taxon>
        <taxon>Gunneridae</taxon>
        <taxon>Pentapetalae</taxon>
        <taxon>rosids</taxon>
        <taxon>malvids</taxon>
        <taxon>Myrtales</taxon>
        <taxon>Lythraceae</taxon>
        <taxon>Punica</taxon>
    </lineage>
</organism>
<evidence type="ECO:0000256" key="1">
    <source>
        <dbReference type="SAM" id="MobiDB-lite"/>
    </source>
</evidence>
<gene>
    <name evidence="2" type="ORF">CRG98_009385</name>
</gene>
<keyword evidence="3" id="KW-1185">Reference proteome</keyword>